<keyword evidence="4" id="KW-1185">Reference proteome</keyword>
<dbReference type="EnsemblMetazoa" id="CLYHEMT018597.2">
    <property type="protein sequence ID" value="CLYHEMP018597.2"/>
    <property type="gene ID" value="CLYHEMG018597"/>
</dbReference>
<evidence type="ECO:0000313" key="4">
    <source>
        <dbReference type="Proteomes" id="UP000594262"/>
    </source>
</evidence>
<evidence type="ECO:0000256" key="2">
    <source>
        <dbReference type="ARBA" id="ARBA00023134"/>
    </source>
</evidence>
<organism evidence="3 4">
    <name type="scientific">Clytia hemisphaerica</name>
    <dbReference type="NCBI Taxonomy" id="252671"/>
    <lineage>
        <taxon>Eukaryota</taxon>
        <taxon>Metazoa</taxon>
        <taxon>Cnidaria</taxon>
        <taxon>Hydrozoa</taxon>
        <taxon>Hydroidolina</taxon>
        <taxon>Leptothecata</taxon>
        <taxon>Obeliida</taxon>
        <taxon>Clytiidae</taxon>
        <taxon>Clytia</taxon>
    </lineage>
</organism>
<dbReference type="GO" id="GO:0005525">
    <property type="term" value="F:GTP binding"/>
    <property type="evidence" value="ECO:0007669"/>
    <property type="project" value="UniProtKB-KW"/>
</dbReference>
<sequence>MMTSIAVRKQFKFPVYFTTDVFHKVLPFHMAKGMQVMRGMVNNCDCVIEVRDARVPLSSCNKQFEYLYAHKPRILLINKIDLANESLTKVMRSLKQILRQKNEQKSIA</sequence>
<evidence type="ECO:0000256" key="1">
    <source>
        <dbReference type="ARBA" id="ARBA00022741"/>
    </source>
</evidence>
<reference evidence="3" key="1">
    <citation type="submission" date="2021-01" db="UniProtKB">
        <authorList>
            <consortium name="EnsemblMetazoa"/>
        </authorList>
    </citation>
    <scope>IDENTIFICATION</scope>
</reference>
<dbReference type="GO" id="GO:0005739">
    <property type="term" value="C:mitochondrion"/>
    <property type="evidence" value="ECO:0007669"/>
    <property type="project" value="TreeGrafter"/>
</dbReference>
<keyword evidence="2" id="KW-0342">GTP-binding</keyword>
<dbReference type="AlphaFoldDB" id="A0A7M5X6H6"/>
<dbReference type="OrthoDB" id="269151at2759"/>
<dbReference type="SUPFAM" id="SSF52540">
    <property type="entry name" value="P-loop containing nucleoside triphosphate hydrolases"/>
    <property type="match status" value="1"/>
</dbReference>
<proteinExistence type="predicted"/>
<dbReference type="InterPro" id="IPR027417">
    <property type="entry name" value="P-loop_NTPase"/>
</dbReference>
<name>A0A7M5X6H6_9CNID</name>
<accession>A0A7M5X6H6</accession>
<dbReference type="PANTHER" id="PTHR45782:SF4">
    <property type="entry name" value="MITOCHONDRIAL RIBOSOME-ASSOCIATED GTPASE 1"/>
    <property type="match status" value="1"/>
</dbReference>
<dbReference type="GO" id="GO:0032543">
    <property type="term" value="P:mitochondrial translation"/>
    <property type="evidence" value="ECO:0007669"/>
    <property type="project" value="TreeGrafter"/>
</dbReference>
<dbReference type="GO" id="GO:0003924">
    <property type="term" value="F:GTPase activity"/>
    <property type="evidence" value="ECO:0007669"/>
    <property type="project" value="TreeGrafter"/>
</dbReference>
<protein>
    <submittedName>
        <fullName evidence="3">Uncharacterized protein</fullName>
    </submittedName>
</protein>
<dbReference type="Gene3D" id="3.40.50.300">
    <property type="entry name" value="P-loop containing nucleotide triphosphate hydrolases"/>
    <property type="match status" value="1"/>
</dbReference>
<keyword evidence="1" id="KW-0547">Nucleotide-binding</keyword>
<evidence type="ECO:0000313" key="3">
    <source>
        <dbReference type="EnsemblMetazoa" id="CLYHEMP018597.2"/>
    </source>
</evidence>
<dbReference type="Proteomes" id="UP000594262">
    <property type="component" value="Unplaced"/>
</dbReference>
<dbReference type="PANTHER" id="PTHR45782">
    <property type="entry name" value="MITOCHONDRIAL RIBOSOME-ASSOCIATED GTPASE 1"/>
    <property type="match status" value="1"/>
</dbReference>